<dbReference type="HOGENOM" id="CLU_161469_0_0_1"/>
<keyword evidence="5 6" id="KW-0472">Membrane</keyword>
<keyword evidence="4 6" id="KW-1133">Transmembrane helix</keyword>
<reference evidence="7" key="3">
    <citation type="submission" date="2025-09" db="UniProtKB">
        <authorList>
            <consortium name="Ensembl"/>
        </authorList>
    </citation>
    <scope>IDENTIFICATION</scope>
</reference>
<evidence type="ECO:0000256" key="3">
    <source>
        <dbReference type="ARBA" id="ARBA00022692"/>
    </source>
</evidence>
<dbReference type="GeneTree" id="ENSGT00940000160022"/>
<dbReference type="Proteomes" id="UP000008672">
    <property type="component" value="Unassembled WGS sequence"/>
</dbReference>
<evidence type="ECO:0000256" key="1">
    <source>
        <dbReference type="ARBA" id="ARBA00004141"/>
    </source>
</evidence>
<dbReference type="Pfam" id="PF05653">
    <property type="entry name" value="Mg_trans_NIPA"/>
    <property type="match status" value="1"/>
</dbReference>
<dbReference type="GO" id="GO:0015095">
    <property type="term" value="F:magnesium ion transmembrane transporter activity"/>
    <property type="evidence" value="ECO:0007669"/>
    <property type="project" value="InterPro"/>
</dbReference>
<dbReference type="eggNOG" id="KOG2922">
    <property type="taxonomic scope" value="Eukaryota"/>
</dbReference>
<dbReference type="OMA" id="HAWCHIV"/>
<dbReference type="EMBL" id="AFYH01245616">
    <property type="status" value="NOT_ANNOTATED_CDS"/>
    <property type="molecule type" value="Genomic_DNA"/>
</dbReference>
<reference evidence="7" key="2">
    <citation type="submission" date="2025-08" db="UniProtKB">
        <authorList>
            <consortium name="Ensembl"/>
        </authorList>
    </citation>
    <scope>IDENTIFICATION</scope>
</reference>
<accession>H3A6B4</accession>
<dbReference type="InterPro" id="IPR008521">
    <property type="entry name" value="Mg_trans_NIPA"/>
</dbReference>
<evidence type="ECO:0000313" key="8">
    <source>
        <dbReference type="Proteomes" id="UP000008672"/>
    </source>
</evidence>
<sequence length="116" mass="12734">GLVLCLIRLASQQAMCQIVNVSHLKSAVLHHASGHLNGTNLETSVSLRNRYNIYIGLALAISSSVFIGCSFILKKKGLLQLAKKGVTRAGQGGHAYLKEWIWWAGLLSMVFYKTCF</sequence>
<feature type="transmembrane region" description="Helical" evidence="6">
    <location>
        <begin position="51"/>
        <end position="73"/>
    </location>
</feature>
<dbReference type="AlphaFoldDB" id="H3A6B4"/>
<evidence type="ECO:0000256" key="4">
    <source>
        <dbReference type="ARBA" id="ARBA00022989"/>
    </source>
</evidence>
<keyword evidence="3 6" id="KW-0812">Transmembrane</keyword>
<comment type="similarity">
    <text evidence="2">Belongs to the NIPA family.</text>
</comment>
<dbReference type="Ensembl" id="ENSLACT00000005231.1">
    <property type="protein sequence ID" value="ENSLACP00000005185.1"/>
    <property type="gene ID" value="ENSLACG00000004606.1"/>
</dbReference>
<evidence type="ECO:0000256" key="2">
    <source>
        <dbReference type="ARBA" id="ARBA00007230"/>
    </source>
</evidence>
<dbReference type="PANTHER" id="PTHR12570">
    <property type="match status" value="1"/>
</dbReference>
<evidence type="ECO:0000256" key="5">
    <source>
        <dbReference type="ARBA" id="ARBA00023136"/>
    </source>
</evidence>
<evidence type="ECO:0000313" key="7">
    <source>
        <dbReference type="Ensembl" id="ENSLACP00000005185.1"/>
    </source>
</evidence>
<evidence type="ECO:0000256" key="6">
    <source>
        <dbReference type="SAM" id="Phobius"/>
    </source>
</evidence>
<dbReference type="InParanoid" id="H3A6B4"/>
<comment type="subcellular location">
    <subcellularLocation>
        <location evidence="1">Membrane</location>
        <topology evidence="1">Multi-pass membrane protein</topology>
    </subcellularLocation>
</comment>
<reference evidence="8" key="1">
    <citation type="submission" date="2011-08" db="EMBL/GenBank/DDBJ databases">
        <title>The draft genome of Latimeria chalumnae.</title>
        <authorList>
            <person name="Di Palma F."/>
            <person name="Alfoldi J."/>
            <person name="Johnson J."/>
            <person name="Berlin A."/>
            <person name="Gnerre S."/>
            <person name="Jaffe D."/>
            <person name="MacCallum I."/>
            <person name="Young S."/>
            <person name="Walker B.J."/>
            <person name="Lander E."/>
            <person name="Lindblad-Toh K."/>
        </authorList>
    </citation>
    <scope>NUCLEOTIDE SEQUENCE [LARGE SCALE GENOMIC DNA]</scope>
    <source>
        <strain evidence="8">Wild caught</strain>
    </source>
</reference>
<dbReference type="GO" id="GO:0016020">
    <property type="term" value="C:membrane"/>
    <property type="evidence" value="ECO:0007669"/>
    <property type="project" value="UniProtKB-SubCell"/>
</dbReference>
<keyword evidence="8" id="KW-1185">Reference proteome</keyword>
<protein>
    <submittedName>
        <fullName evidence="7">Uncharacterized protein</fullName>
    </submittedName>
</protein>
<proteinExistence type="inferred from homology"/>
<dbReference type="PANTHER" id="PTHR12570:SF13">
    <property type="entry name" value="MAGNESIUM TRANSPORTER NIPA3"/>
    <property type="match status" value="1"/>
</dbReference>
<organism evidence="7 8">
    <name type="scientific">Latimeria chalumnae</name>
    <name type="common">Coelacanth</name>
    <dbReference type="NCBI Taxonomy" id="7897"/>
    <lineage>
        <taxon>Eukaryota</taxon>
        <taxon>Metazoa</taxon>
        <taxon>Chordata</taxon>
        <taxon>Craniata</taxon>
        <taxon>Vertebrata</taxon>
        <taxon>Euteleostomi</taxon>
        <taxon>Coelacanthiformes</taxon>
        <taxon>Coelacanthidae</taxon>
        <taxon>Latimeria</taxon>
    </lineage>
</organism>
<name>H3A6B4_LATCH</name>
<dbReference type="STRING" id="7897.ENSLACP00000005185"/>